<dbReference type="RefSeq" id="WP_377462023.1">
    <property type="nucleotide sequence ID" value="NZ_JBHLZS010000091.1"/>
</dbReference>
<feature type="domain" description="DNA2/NAM7 helicase helicase" evidence="7">
    <location>
        <begin position="277"/>
        <end position="684"/>
    </location>
</feature>
<evidence type="ECO:0000313" key="9">
    <source>
        <dbReference type="EMBL" id="GIJ11606.1"/>
    </source>
</evidence>
<evidence type="ECO:0000256" key="1">
    <source>
        <dbReference type="ARBA" id="ARBA00007913"/>
    </source>
</evidence>
<evidence type="ECO:0000256" key="2">
    <source>
        <dbReference type="ARBA" id="ARBA00022741"/>
    </source>
</evidence>
<feature type="region of interest" description="Disordered" evidence="6">
    <location>
        <begin position="777"/>
        <end position="796"/>
    </location>
</feature>
<keyword evidence="4" id="KW-0347">Helicase</keyword>
<dbReference type="CDD" id="cd18808">
    <property type="entry name" value="SF1_C_Upf1"/>
    <property type="match status" value="1"/>
</dbReference>
<comment type="caution">
    <text evidence="9">The sequence shown here is derived from an EMBL/GenBank/DDBJ whole genome shotgun (WGS) entry which is preliminary data.</text>
</comment>
<evidence type="ECO:0000256" key="5">
    <source>
        <dbReference type="ARBA" id="ARBA00022840"/>
    </source>
</evidence>
<evidence type="ECO:0000259" key="7">
    <source>
        <dbReference type="Pfam" id="PF13086"/>
    </source>
</evidence>
<feature type="domain" description="DNA2/NAM7 helicase-like C-terminal" evidence="8">
    <location>
        <begin position="711"/>
        <end position="906"/>
    </location>
</feature>
<accession>A0ABQ4I169</accession>
<dbReference type="SUPFAM" id="SSF52540">
    <property type="entry name" value="P-loop containing nucleoside triphosphate hydrolases"/>
    <property type="match status" value="1"/>
</dbReference>
<keyword evidence="5" id="KW-0067">ATP-binding</keyword>
<keyword evidence="10" id="KW-1185">Reference proteome</keyword>
<organism evidence="9 10">
    <name type="scientific">Micromonospora andamanensis</name>
    <dbReference type="NCBI Taxonomy" id="1287068"/>
    <lineage>
        <taxon>Bacteria</taxon>
        <taxon>Bacillati</taxon>
        <taxon>Actinomycetota</taxon>
        <taxon>Actinomycetes</taxon>
        <taxon>Micromonosporales</taxon>
        <taxon>Micromonosporaceae</taxon>
        <taxon>Micromonospora</taxon>
    </lineage>
</organism>
<dbReference type="Pfam" id="PF13087">
    <property type="entry name" value="AAA_12"/>
    <property type="match status" value="1"/>
</dbReference>
<feature type="compositionally biased region" description="Basic and acidic residues" evidence="6">
    <location>
        <begin position="781"/>
        <end position="792"/>
    </location>
</feature>
<evidence type="ECO:0000256" key="3">
    <source>
        <dbReference type="ARBA" id="ARBA00022801"/>
    </source>
</evidence>
<dbReference type="InterPro" id="IPR050534">
    <property type="entry name" value="Coronavir_polyprotein_1ab"/>
</dbReference>
<evidence type="ECO:0000313" key="10">
    <source>
        <dbReference type="Proteomes" id="UP000647017"/>
    </source>
</evidence>
<comment type="similarity">
    <text evidence="1">Belongs to the DNA2/NAM7 helicase family.</text>
</comment>
<dbReference type="PANTHER" id="PTHR43788:SF8">
    <property type="entry name" value="DNA-BINDING PROTEIN SMUBP-2"/>
    <property type="match status" value="1"/>
</dbReference>
<dbReference type="CDD" id="cd17934">
    <property type="entry name" value="DEXXQc_Upf1-like"/>
    <property type="match status" value="1"/>
</dbReference>
<dbReference type="InterPro" id="IPR041679">
    <property type="entry name" value="DNA2/NAM7-like_C"/>
</dbReference>
<dbReference type="PANTHER" id="PTHR43788">
    <property type="entry name" value="DNA2/NAM7 HELICASE FAMILY MEMBER"/>
    <property type="match status" value="1"/>
</dbReference>
<name>A0ABQ4I169_9ACTN</name>
<feature type="region of interest" description="Disordered" evidence="6">
    <location>
        <begin position="451"/>
        <end position="471"/>
    </location>
</feature>
<dbReference type="Gene3D" id="3.40.50.300">
    <property type="entry name" value="P-loop containing nucleotide triphosphate hydrolases"/>
    <property type="match status" value="2"/>
</dbReference>
<reference evidence="9 10" key="1">
    <citation type="submission" date="2021-01" db="EMBL/GenBank/DDBJ databases">
        <title>Whole genome shotgun sequence of Verrucosispora andamanensis NBRC 109075.</title>
        <authorList>
            <person name="Komaki H."/>
            <person name="Tamura T."/>
        </authorList>
    </citation>
    <scope>NUCLEOTIDE SEQUENCE [LARGE SCALE GENOMIC DNA]</scope>
    <source>
        <strain evidence="9 10">NBRC 109075</strain>
    </source>
</reference>
<keyword evidence="2" id="KW-0547">Nucleotide-binding</keyword>
<proteinExistence type="inferred from homology"/>
<evidence type="ECO:0008006" key="11">
    <source>
        <dbReference type="Google" id="ProtNLM"/>
    </source>
</evidence>
<evidence type="ECO:0000256" key="4">
    <source>
        <dbReference type="ARBA" id="ARBA00022806"/>
    </source>
</evidence>
<dbReference type="InterPro" id="IPR027417">
    <property type="entry name" value="P-loop_NTPase"/>
</dbReference>
<evidence type="ECO:0000259" key="8">
    <source>
        <dbReference type="Pfam" id="PF13087"/>
    </source>
</evidence>
<gene>
    <name evidence="9" type="ORF">Van01_48200</name>
</gene>
<dbReference type="InterPro" id="IPR047187">
    <property type="entry name" value="SF1_C_Upf1"/>
</dbReference>
<keyword evidence="3" id="KW-0378">Hydrolase</keyword>
<dbReference type="Pfam" id="PF13086">
    <property type="entry name" value="AAA_11"/>
    <property type="match status" value="1"/>
</dbReference>
<dbReference type="InterPro" id="IPR041677">
    <property type="entry name" value="DNA2/NAM7_AAA_11"/>
</dbReference>
<sequence>MRDPSVLINEFGRLASSNALPARVEPDRSRLVVYGERWAAWLYPTNHGDAYQLGHVAPLSFKDQERLLKAALVLSGTRGWWAYHHVRDVPQRSSSHWPLLCRAWADLAVPRPGVTPPMPAHHVEYLDLLTEVIEATRDIEIARQRREPALPYRKLASTREERYSARGVYAFHLLRDATVGRGALVFVTDQPDLRGRVLRIKDREITVRFDDTVDYARIPQQGALQVLPSDRVYRAQLDAVETLREQRGTQPHLLTQLVDQRLAPYRPDSDAQPRETLDPAQLHAFRTALTVPDLLLVLGPPGTGKTRTITEIAAGCAERGQRVLVTSHTNRAVDNVLERLPPDVRAVRVGNEDTMTAQARGFMVETQVEALRQEILAATAGTASRLATFTGTDDQAGRWLGYLAARLAEAQGANRDVQFRTAELAAAVERAIAPFAAQLAAADQRARESRESVVPLAERHRHHERQAETARRRAASGVPAFFFRWLADRRERHLAAISEQLNAARTAMRLAEESYAAVRARADALVAADPGVRAITSARDGASKMYEKALGEATRAVEAAREVLRPAVAVPGGVPDDLAGWTRLYEELMSAAALARNRAGLLAQWREQVAVAEQDLHRELVRYADVVAATCIGTATTTLLAELEFDVAIVDEAGQISTPNLLVPLVRARRAVLVGDHNQLPPFLDDEVRSWADSIASDRPPEVATLVADVLRRSAFERLYPRLADTNRVMLRVQRRMPAELAQFVSNTFYRGLLETDHPGGPPDPVFSAPLAMIDTSDQPATRRREQPDRSVDGLGRPGYVNELEARLIVQLLGRNATRYADWAVIVPYRAQAELITQLLRRELGDAGVADNVGTVDSFQGGERDLIVYGFTRSNHGGQIGFLTELRRLNVAITRPRRQLVLVGDTTTLRAARDPGFAALIQSLIAHLDAVGDRRPSREIEGVLND</sequence>
<dbReference type="Proteomes" id="UP000647017">
    <property type="component" value="Unassembled WGS sequence"/>
</dbReference>
<dbReference type="EMBL" id="BOOZ01000035">
    <property type="protein sequence ID" value="GIJ11606.1"/>
    <property type="molecule type" value="Genomic_DNA"/>
</dbReference>
<evidence type="ECO:0000256" key="6">
    <source>
        <dbReference type="SAM" id="MobiDB-lite"/>
    </source>
</evidence>
<protein>
    <recommendedName>
        <fullName evidence="11">AAA domain-containing protein</fullName>
    </recommendedName>
</protein>